<name>A0AAD0IC23_PSESX</name>
<dbReference type="AlphaFoldDB" id="A0AAD0IC23"/>
<proteinExistence type="predicted"/>
<dbReference type="EMBL" id="CP028490">
    <property type="protein sequence ID" value="AVX26232.1"/>
    <property type="molecule type" value="Genomic_DNA"/>
</dbReference>
<gene>
    <name evidence="2" type="ORF">DA456_24130</name>
</gene>
<organism evidence="2 3">
    <name type="scientific">Pseudomonas syringae pv. atrofaciens</name>
    <dbReference type="NCBI Taxonomy" id="192087"/>
    <lineage>
        <taxon>Bacteria</taxon>
        <taxon>Pseudomonadati</taxon>
        <taxon>Pseudomonadota</taxon>
        <taxon>Gammaproteobacteria</taxon>
        <taxon>Pseudomonadales</taxon>
        <taxon>Pseudomonadaceae</taxon>
        <taxon>Pseudomonas</taxon>
        <taxon>Pseudomonas syringae</taxon>
    </lineage>
</organism>
<protein>
    <submittedName>
        <fullName evidence="2">Uncharacterized protein</fullName>
    </submittedName>
</protein>
<evidence type="ECO:0000256" key="1">
    <source>
        <dbReference type="SAM" id="MobiDB-lite"/>
    </source>
</evidence>
<dbReference type="RefSeq" id="WP_029571528.1">
    <property type="nucleotide sequence ID" value="NZ_CP028490.1"/>
</dbReference>
<evidence type="ECO:0000313" key="3">
    <source>
        <dbReference type="Proteomes" id="UP000240475"/>
    </source>
</evidence>
<feature type="region of interest" description="Disordered" evidence="1">
    <location>
        <begin position="665"/>
        <end position="684"/>
    </location>
</feature>
<sequence length="771" mass="87844">MEKNLTIIKGALALVNYPFTTLPDDVLDLMHRSYAPIARDGMGQLTKLFDAYCDITNTTVTFIGMSSPAFGHTVRGFLGALSDESFIGISRGLRGTYALEFVRLLNEMAKAVPLLPTFEGKDGWPRNNAQHWAAAKENLNPEAVRFWNGWPVDNADGKPQYLSCAKLWLSHGPEFTEQVYKALCDWAIKMRRPRGSEFSAFLTFVSERADRWPVETFRDPIQIKRLFLDFMVSYFNDQVAQGNDIASATKAYAAFINLVTSTMLANGLWVKPFIGTLPKPKIINVAGADTNKKKNSKGEVIKTKLITEIPYEVTDTQAIDLLFKEIKADNDVLFRWANAKAWEVSNNRKARERLAKLGNPEKIIYATHSQPEELNPDDVCAAFETHGLDYVRRDFSKRFGKNINREFLNSFLHVPSTDDLYPYKLLLVHAYPCITQSFIDKLELYNEKGDLHGFVKLEGYYQLTGYKDRKGGKLSEIKIKLKPRDAVRVRQVIKATQPLREYLKEQGDDAWRYLFISCARGLTYPTKMTPTNWNSGTLLTRYQHLADEFAPYLNRSREEVEAFICRISINALRATRAVLIYIKSNSLTETAQALGHTDVSPQLLESYVPQAILAFFQTRWIRVFQRGIICQAMKDSKYLLRVSNFKTMDELHTFLENNALRDIPESMRDPESIKNPKLKRSDPEDKEAADRVVISLDVGILTALLSIEEAVRLSTRQNEICAKARYWARLTSLLVNDITDGNEFDLQDYLETARTQINPAQMENIIYATAA</sequence>
<evidence type="ECO:0000313" key="2">
    <source>
        <dbReference type="EMBL" id="AVX26232.1"/>
    </source>
</evidence>
<reference evidence="2 3" key="1">
    <citation type="submission" date="2018-04" db="EMBL/GenBank/DDBJ databases">
        <authorList>
            <person name="Cha J.-S."/>
        </authorList>
    </citation>
    <scope>NUCLEOTIDE SEQUENCE [LARGE SCALE GENOMIC DNA]</scope>
    <source>
        <strain evidence="2 3">LMG5095</strain>
    </source>
</reference>
<dbReference type="Proteomes" id="UP000240475">
    <property type="component" value="Chromosome"/>
</dbReference>
<accession>A0AAD0IC23</accession>